<dbReference type="SUPFAM" id="SSF53474">
    <property type="entry name" value="alpha/beta-Hydrolases"/>
    <property type="match status" value="1"/>
</dbReference>
<gene>
    <name evidence="1" type="ORF">B0I35DRAFT_361719</name>
</gene>
<proteinExistence type="predicted"/>
<dbReference type="PANTHER" id="PTHR33428:SF14">
    <property type="entry name" value="CARBOXYLESTERASE TYPE B DOMAIN-CONTAINING PROTEIN"/>
    <property type="match status" value="1"/>
</dbReference>
<dbReference type="Gene3D" id="3.40.50.1820">
    <property type="entry name" value="alpha/beta hydrolase"/>
    <property type="match status" value="1"/>
</dbReference>
<protein>
    <submittedName>
        <fullName evidence="1">Uncharacterized protein</fullName>
    </submittedName>
</protein>
<dbReference type="PANTHER" id="PTHR33428">
    <property type="entry name" value="CHLOROPHYLLASE-2, CHLOROPLASTIC"/>
    <property type="match status" value="1"/>
</dbReference>
<accession>A0A8K0SKK1</accession>
<dbReference type="InterPro" id="IPR029058">
    <property type="entry name" value="AB_hydrolase_fold"/>
</dbReference>
<sequence length="242" mass="25302">MYTVDPSLPGRTIYRPRNMNAFTKMPVVVWGNGACSANGLSHVNFNLEIASWGVIVISSGEPNQGGSTSAEMMKGSIDWISQNAGRGTYANVDASRVAAAGMSCGGTEALAMVPDSRVKAYGIFNSGNLDAGSTNRIIPQINVPIFFFLGGPSDIAYGNASGYYGAVRSGVPAWVGNLPVGHGGTYGDPKGGKFGRAAQLFFRWVLRGDTSASSFFTGNGAQADGWTVQSKSLNNVSPGTPW</sequence>
<evidence type="ECO:0000313" key="1">
    <source>
        <dbReference type="EMBL" id="KAH7305760.1"/>
    </source>
</evidence>
<dbReference type="AlphaFoldDB" id="A0A8K0SKK1"/>
<dbReference type="OrthoDB" id="2141514at2759"/>
<dbReference type="EMBL" id="JAGPNK010000017">
    <property type="protein sequence ID" value="KAH7305760.1"/>
    <property type="molecule type" value="Genomic_DNA"/>
</dbReference>
<evidence type="ECO:0000313" key="2">
    <source>
        <dbReference type="Proteomes" id="UP000813444"/>
    </source>
</evidence>
<name>A0A8K0SKK1_9HYPO</name>
<reference evidence="1" key="1">
    <citation type="journal article" date="2021" name="Nat. Commun.">
        <title>Genetic determinants of endophytism in the Arabidopsis root mycobiome.</title>
        <authorList>
            <person name="Mesny F."/>
            <person name="Miyauchi S."/>
            <person name="Thiergart T."/>
            <person name="Pickel B."/>
            <person name="Atanasova L."/>
            <person name="Karlsson M."/>
            <person name="Huettel B."/>
            <person name="Barry K.W."/>
            <person name="Haridas S."/>
            <person name="Chen C."/>
            <person name="Bauer D."/>
            <person name="Andreopoulos W."/>
            <person name="Pangilinan J."/>
            <person name="LaButti K."/>
            <person name="Riley R."/>
            <person name="Lipzen A."/>
            <person name="Clum A."/>
            <person name="Drula E."/>
            <person name="Henrissat B."/>
            <person name="Kohler A."/>
            <person name="Grigoriev I.V."/>
            <person name="Martin F.M."/>
            <person name="Hacquard S."/>
        </authorList>
    </citation>
    <scope>NUCLEOTIDE SEQUENCE</scope>
    <source>
        <strain evidence="1">MPI-CAGE-CH-0235</strain>
    </source>
</reference>
<dbReference type="Proteomes" id="UP000813444">
    <property type="component" value="Unassembled WGS sequence"/>
</dbReference>
<organism evidence="1 2">
    <name type="scientific">Stachybotrys elegans</name>
    <dbReference type="NCBI Taxonomy" id="80388"/>
    <lineage>
        <taxon>Eukaryota</taxon>
        <taxon>Fungi</taxon>
        <taxon>Dikarya</taxon>
        <taxon>Ascomycota</taxon>
        <taxon>Pezizomycotina</taxon>
        <taxon>Sordariomycetes</taxon>
        <taxon>Hypocreomycetidae</taxon>
        <taxon>Hypocreales</taxon>
        <taxon>Stachybotryaceae</taxon>
        <taxon>Stachybotrys</taxon>
    </lineage>
</organism>
<keyword evidence="2" id="KW-1185">Reference proteome</keyword>
<comment type="caution">
    <text evidence="1">The sequence shown here is derived from an EMBL/GenBank/DDBJ whole genome shotgun (WGS) entry which is preliminary data.</text>
</comment>